<dbReference type="Gene3D" id="1.10.150.130">
    <property type="match status" value="1"/>
</dbReference>
<gene>
    <name evidence="3" type="ORF">PGTUg99_012934</name>
</gene>
<feature type="compositionally biased region" description="Polar residues" evidence="2">
    <location>
        <begin position="292"/>
        <end position="314"/>
    </location>
</feature>
<keyword evidence="1" id="KW-0238">DNA-binding</keyword>
<reference evidence="3 4" key="1">
    <citation type="submission" date="2019-05" db="EMBL/GenBank/DDBJ databases">
        <title>Emergence of the Ug99 lineage of the wheat stem rust pathogen through somatic hybridization.</title>
        <authorList>
            <person name="Li F."/>
            <person name="Upadhyaya N.M."/>
            <person name="Sperschneider J."/>
            <person name="Matny O."/>
            <person name="Nguyen-Phuc H."/>
            <person name="Mago R."/>
            <person name="Raley C."/>
            <person name="Miller M.E."/>
            <person name="Silverstein K.A.T."/>
            <person name="Henningsen E."/>
            <person name="Hirsch C.D."/>
            <person name="Visser B."/>
            <person name="Pretorius Z.A."/>
            <person name="Steffenson B.J."/>
            <person name="Schwessinger B."/>
            <person name="Dodds P.N."/>
            <person name="Figueroa M."/>
        </authorList>
    </citation>
    <scope>NUCLEOTIDE SEQUENCE [LARGE SCALE GENOMIC DNA]</scope>
    <source>
        <strain evidence="3 4">Ug99</strain>
    </source>
</reference>
<proteinExistence type="predicted"/>
<feature type="compositionally biased region" description="Polar residues" evidence="2">
    <location>
        <begin position="323"/>
        <end position="346"/>
    </location>
</feature>
<dbReference type="EMBL" id="VDEP01000038">
    <property type="protein sequence ID" value="KAA1135526.1"/>
    <property type="molecule type" value="Genomic_DNA"/>
</dbReference>
<evidence type="ECO:0000313" key="3">
    <source>
        <dbReference type="EMBL" id="KAA1135526.1"/>
    </source>
</evidence>
<dbReference type="InterPro" id="IPR052925">
    <property type="entry name" value="Phage_Integrase-like_Recomb"/>
</dbReference>
<dbReference type="SUPFAM" id="SSF47823">
    <property type="entry name" value="lambda integrase-like, N-terminal domain"/>
    <property type="match status" value="1"/>
</dbReference>
<accession>A0A5B0SBR4</accession>
<sequence length="429" mass="46647">MLSNSTNVINFHKIGPFLRNGTIERPPTKADIHILSAWKSSTLTGYTSAVAKFIRFQNNAGISSFRLPITETMLEEFCIWAGRNGVSSNAGKISSPSLRKYMAGLKAWHVYHNTTFPTGNKTRVELILKASSREDEAVTKRPPKTPIMFWHLSHLWVNLTDGDDFDKALLDMILVAFWGLHHGAGGGWWRSGQPHAGPTLPIQPPGQLRRHAMSAELAYLPHWTGWPGHTQPTQPGSHRPANGGGWVGSRHASPMMTNDHIVCSPPTFLTAAATIKIWSGRKKNSPMEPTKRSSTPNAGQQLTAAPTQSSTPDAGQQLIVTPKRSSTPDAGQQLTAAPKQSSTPESDNGHCVVSTSAEQLLLVAAEQPAERRAARKSSTNKAFPPQQLRRSRRIFNQENGLGSMSVPADYLSLKDLKNVARAGAASGSK</sequence>
<dbReference type="GO" id="GO:0003677">
    <property type="term" value="F:DNA binding"/>
    <property type="evidence" value="ECO:0007669"/>
    <property type="project" value="UniProtKB-KW"/>
</dbReference>
<evidence type="ECO:0000256" key="2">
    <source>
        <dbReference type="SAM" id="MobiDB-lite"/>
    </source>
</evidence>
<evidence type="ECO:0000313" key="4">
    <source>
        <dbReference type="Proteomes" id="UP000325313"/>
    </source>
</evidence>
<protein>
    <recommendedName>
        <fullName evidence="5">Core-binding (CB) domain-containing protein</fullName>
    </recommendedName>
</protein>
<comment type="caution">
    <text evidence="3">The sequence shown here is derived from an EMBL/GenBank/DDBJ whole genome shotgun (WGS) entry which is preliminary data.</text>
</comment>
<name>A0A5B0SBR4_PUCGR</name>
<feature type="region of interest" description="Disordered" evidence="2">
    <location>
        <begin position="280"/>
        <end position="350"/>
    </location>
</feature>
<dbReference type="PANTHER" id="PTHR34605:SF3">
    <property type="entry name" value="P CELL-TYPE AGGLUTINATION PROTEIN MAP4-LIKE-RELATED"/>
    <property type="match status" value="1"/>
</dbReference>
<evidence type="ECO:0008006" key="5">
    <source>
        <dbReference type="Google" id="ProtNLM"/>
    </source>
</evidence>
<feature type="region of interest" description="Disordered" evidence="2">
    <location>
        <begin position="224"/>
        <end position="251"/>
    </location>
</feature>
<dbReference type="InterPro" id="IPR010998">
    <property type="entry name" value="Integrase_recombinase_N"/>
</dbReference>
<feature type="region of interest" description="Disordered" evidence="2">
    <location>
        <begin position="367"/>
        <end position="392"/>
    </location>
</feature>
<dbReference type="PANTHER" id="PTHR34605">
    <property type="entry name" value="PHAGE_INTEGRASE DOMAIN-CONTAINING PROTEIN"/>
    <property type="match status" value="1"/>
</dbReference>
<evidence type="ECO:0000256" key="1">
    <source>
        <dbReference type="ARBA" id="ARBA00023125"/>
    </source>
</evidence>
<dbReference type="Proteomes" id="UP000325313">
    <property type="component" value="Unassembled WGS sequence"/>
</dbReference>
<dbReference type="AlphaFoldDB" id="A0A5B0SBR4"/>
<organism evidence="3 4">
    <name type="scientific">Puccinia graminis f. sp. tritici</name>
    <dbReference type="NCBI Taxonomy" id="56615"/>
    <lineage>
        <taxon>Eukaryota</taxon>
        <taxon>Fungi</taxon>
        <taxon>Dikarya</taxon>
        <taxon>Basidiomycota</taxon>
        <taxon>Pucciniomycotina</taxon>
        <taxon>Pucciniomycetes</taxon>
        <taxon>Pucciniales</taxon>
        <taxon>Pucciniaceae</taxon>
        <taxon>Puccinia</taxon>
    </lineage>
</organism>